<evidence type="ECO:0000313" key="8">
    <source>
        <dbReference type="EMBL" id="GFA39475.1"/>
    </source>
</evidence>
<feature type="coiled-coil region" evidence="6">
    <location>
        <begin position="69"/>
        <end position="102"/>
    </location>
</feature>
<keyword evidence="4" id="KW-0804">Transcription</keyword>
<dbReference type="Gene3D" id="3.30.730.10">
    <property type="entry name" value="AP2/ERF domain"/>
    <property type="match status" value="1"/>
</dbReference>
<keyword evidence="2" id="KW-0805">Transcription regulation</keyword>
<evidence type="ECO:0000256" key="5">
    <source>
        <dbReference type="ARBA" id="ARBA00023242"/>
    </source>
</evidence>
<dbReference type="EMBL" id="BKCJ010416527">
    <property type="protein sequence ID" value="GFA39475.1"/>
    <property type="molecule type" value="Genomic_DNA"/>
</dbReference>
<comment type="caution">
    <text evidence="8">The sequence shown here is derived from an EMBL/GenBank/DDBJ whole genome shotgun (WGS) entry which is preliminary data.</text>
</comment>
<dbReference type="GO" id="GO:0003677">
    <property type="term" value="F:DNA binding"/>
    <property type="evidence" value="ECO:0007669"/>
    <property type="project" value="UniProtKB-KW"/>
</dbReference>
<dbReference type="GO" id="GO:0003700">
    <property type="term" value="F:DNA-binding transcription factor activity"/>
    <property type="evidence" value="ECO:0007669"/>
    <property type="project" value="InterPro"/>
</dbReference>
<dbReference type="InterPro" id="IPR016177">
    <property type="entry name" value="DNA-bd_dom_sf"/>
</dbReference>
<evidence type="ECO:0000256" key="1">
    <source>
        <dbReference type="ARBA" id="ARBA00004123"/>
    </source>
</evidence>
<feature type="non-terminal residue" evidence="8">
    <location>
        <position position="1"/>
    </location>
</feature>
<dbReference type="PROSITE" id="PS51032">
    <property type="entry name" value="AP2_ERF"/>
    <property type="match status" value="1"/>
</dbReference>
<reference evidence="8" key="1">
    <citation type="journal article" date="2019" name="Sci. Rep.">
        <title>Draft genome of Tanacetum cinerariifolium, the natural source of mosquito coil.</title>
        <authorList>
            <person name="Yamashiro T."/>
            <person name="Shiraishi A."/>
            <person name="Satake H."/>
            <person name="Nakayama K."/>
        </authorList>
    </citation>
    <scope>NUCLEOTIDE SEQUENCE</scope>
</reference>
<evidence type="ECO:0000259" key="7">
    <source>
        <dbReference type="PROSITE" id="PS51032"/>
    </source>
</evidence>
<dbReference type="InterPro" id="IPR001471">
    <property type="entry name" value="AP2/ERF_dom"/>
</dbReference>
<dbReference type="GO" id="GO:0005634">
    <property type="term" value="C:nucleus"/>
    <property type="evidence" value="ECO:0007669"/>
    <property type="project" value="UniProtKB-SubCell"/>
</dbReference>
<organism evidence="8">
    <name type="scientific">Tanacetum cinerariifolium</name>
    <name type="common">Dalmatian daisy</name>
    <name type="synonym">Chrysanthemum cinerariifolium</name>
    <dbReference type="NCBI Taxonomy" id="118510"/>
    <lineage>
        <taxon>Eukaryota</taxon>
        <taxon>Viridiplantae</taxon>
        <taxon>Streptophyta</taxon>
        <taxon>Embryophyta</taxon>
        <taxon>Tracheophyta</taxon>
        <taxon>Spermatophyta</taxon>
        <taxon>Magnoliopsida</taxon>
        <taxon>eudicotyledons</taxon>
        <taxon>Gunneridae</taxon>
        <taxon>Pentapetalae</taxon>
        <taxon>asterids</taxon>
        <taxon>campanulids</taxon>
        <taxon>Asterales</taxon>
        <taxon>Asteraceae</taxon>
        <taxon>Asteroideae</taxon>
        <taxon>Anthemideae</taxon>
        <taxon>Anthemidinae</taxon>
        <taxon>Tanacetum</taxon>
    </lineage>
</organism>
<evidence type="ECO:0000256" key="3">
    <source>
        <dbReference type="ARBA" id="ARBA00023125"/>
    </source>
</evidence>
<protein>
    <submittedName>
        <fullName evidence="8">Ethylene-responsive transcription factor WRI1-like</fullName>
    </submittedName>
</protein>
<evidence type="ECO:0000256" key="2">
    <source>
        <dbReference type="ARBA" id="ARBA00023015"/>
    </source>
</evidence>
<feature type="domain" description="AP2/ERF" evidence="7">
    <location>
        <begin position="1"/>
        <end position="26"/>
    </location>
</feature>
<dbReference type="EMBL" id="BKCJ010441038">
    <property type="protein sequence ID" value="GFA53483.1"/>
    <property type="molecule type" value="Genomic_DNA"/>
</dbReference>
<gene>
    <name evidence="8" type="ORF">Tci_611447</name>
    <name evidence="9" type="ORF">Tci_625455</name>
</gene>
<keyword evidence="6" id="KW-0175">Coiled coil</keyword>
<dbReference type="InterPro" id="IPR036955">
    <property type="entry name" value="AP2/ERF_dom_sf"/>
</dbReference>
<keyword evidence="5" id="KW-0539">Nucleus</keyword>
<keyword evidence="3" id="KW-0238">DNA-binding</keyword>
<proteinExistence type="predicted"/>
<sequence length="191" mass="21296">TQEEAAAAYDLAAIEYRGAKAVTNFDISIYADRLKNVVPEAQSNPEATEIVASPKNEQVEDVHHDIKCQAQLEQEEQQLEQKRQHETTLEEIEDSLAEIHNLDFAHSAEEENPWSLCLDSSYNLLPVPHIPFDKSGELLDLFDDTGFEDNIDGFFDGAFSYENELEKVDAFITSPSSSSSTTTSLSCPVSH</sequence>
<name>A0A699JIS4_TANCI</name>
<evidence type="ECO:0000256" key="6">
    <source>
        <dbReference type="SAM" id="Coils"/>
    </source>
</evidence>
<accession>A0A699JIS4</accession>
<comment type="subcellular location">
    <subcellularLocation>
        <location evidence="1">Nucleus</location>
    </subcellularLocation>
</comment>
<evidence type="ECO:0000313" key="9">
    <source>
        <dbReference type="EMBL" id="GFA53483.1"/>
    </source>
</evidence>
<evidence type="ECO:0000256" key="4">
    <source>
        <dbReference type="ARBA" id="ARBA00023163"/>
    </source>
</evidence>
<dbReference type="PANTHER" id="PTHR32467:SF97">
    <property type="entry name" value="ETHYLENE-RESPONSIVE TRANSCRIPTION FACTOR WRI1"/>
    <property type="match status" value="1"/>
</dbReference>
<dbReference type="AlphaFoldDB" id="A0A699JIS4"/>
<dbReference type="PANTHER" id="PTHR32467">
    <property type="entry name" value="AP2-LIKE ETHYLENE-RESPONSIVE TRANSCRIPTION FACTOR"/>
    <property type="match status" value="1"/>
</dbReference>
<dbReference type="SUPFAM" id="SSF54171">
    <property type="entry name" value="DNA-binding domain"/>
    <property type="match status" value="1"/>
</dbReference>